<dbReference type="EMBL" id="NRJG01000120">
    <property type="protein sequence ID" value="RIY36014.1"/>
    <property type="molecule type" value="Genomic_DNA"/>
</dbReference>
<comment type="caution">
    <text evidence="8">The sequence shown here is derived from an EMBL/GenBank/DDBJ whole genome shotgun (WGS) entry which is preliminary data.</text>
</comment>
<dbReference type="EC" id="3.2.1.17" evidence="7"/>
<accession>A0A3A1YIF0</accession>
<name>A0A3A1YIF0_9GAMM</name>
<dbReference type="InterPro" id="IPR023347">
    <property type="entry name" value="Lysozyme_dom_sf"/>
</dbReference>
<evidence type="ECO:0000256" key="2">
    <source>
        <dbReference type="ARBA" id="ARBA00022529"/>
    </source>
</evidence>
<dbReference type="PANTHER" id="PTHR38107">
    <property type="match status" value="1"/>
</dbReference>
<dbReference type="Pfam" id="PF00959">
    <property type="entry name" value="Phage_lysozyme"/>
    <property type="match status" value="1"/>
</dbReference>
<dbReference type="Gene3D" id="1.10.530.40">
    <property type="match status" value="1"/>
</dbReference>
<dbReference type="CDD" id="cd00737">
    <property type="entry name" value="lyz_endolysin_autolysin"/>
    <property type="match status" value="1"/>
</dbReference>
<gene>
    <name evidence="8" type="ORF">CKF58_06385</name>
</gene>
<keyword evidence="5" id="KW-1035">Host cytoplasm</keyword>
<evidence type="ECO:0000313" key="8">
    <source>
        <dbReference type="EMBL" id="RIY36014.1"/>
    </source>
</evidence>
<keyword evidence="2 7" id="KW-0929">Antimicrobial</keyword>
<reference evidence="8 9" key="1">
    <citation type="submission" date="2017-08" db="EMBL/GenBank/DDBJ databases">
        <title>Reclassification of Bisgaard taxon 37 and 44.</title>
        <authorList>
            <person name="Christensen H."/>
        </authorList>
    </citation>
    <scope>NUCLEOTIDE SEQUENCE [LARGE SCALE GENOMIC DNA]</scope>
    <source>
        <strain evidence="8 9">111</strain>
    </source>
</reference>
<dbReference type="AlphaFoldDB" id="A0A3A1YIF0"/>
<evidence type="ECO:0000256" key="3">
    <source>
        <dbReference type="ARBA" id="ARBA00022638"/>
    </source>
</evidence>
<protein>
    <recommendedName>
        <fullName evidence="7">Lysozyme</fullName>
        <ecNumber evidence="7">3.2.1.17</ecNumber>
    </recommendedName>
</protein>
<dbReference type="InterPro" id="IPR002196">
    <property type="entry name" value="Glyco_hydro_24"/>
</dbReference>
<dbReference type="HAMAP" id="MF_04110">
    <property type="entry name" value="ENDOLYSIN_T4"/>
    <property type="match status" value="1"/>
</dbReference>
<evidence type="ECO:0000256" key="7">
    <source>
        <dbReference type="RuleBase" id="RU003788"/>
    </source>
</evidence>
<dbReference type="SUPFAM" id="SSF53955">
    <property type="entry name" value="Lysozyme-like"/>
    <property type="match status" value="1"/>
</dbReference>
<keyword evidence="4 7" id="KW-0378">Hydrolase</keyword>
<keyword evidence="3 7" id="KW-0081">Bacteriolytic enzyme</keyword>
<evidence type="ECO:0000256" key="6">
    <source>
        <dbReference type="ARBA" id="ARBA00023295"/>
    </source>
</evidence>
<proteinExistence type="inferred from homology"/>
<dbReference type="PANTHER" id="PTHR38107:SF3">
    <property type="entry name" value="LYSOZYME RRRD-RELATED"/>
    <property type="match status" value="1"/>
</dbReference>
<evidence type="ECO:0000256" key="1">
    <source>
        <dbReference type="ARBA" id="ARBA00000632"/>
    </source>
</evidence>
<dbReference type="OrthoDB" id="8141296at2"/>
<dbReference type="InterPro" id="IPR033907">
    <property type="entry name" value="Endolysin_autolysin"/>
</dbReference>
<sequence length="138" mass="15800">MEHVKRFEGLKLKPYLDPVGIQTIGYGITDKEVLRKYKDGMDEQVASNLLFLELNKFARLIEPLILTPLGANQKAALYSFVYNVGLGNFKQSTLLKLINQNKLDLAAKEFDRWVYAKGQKLPGLVNRRKAERELFELA</sequence>
<dbReference type="GO" id="GO:0031640">
    <property type="term" value="P:killing of cells of another organism"/>
    <property type="evidence" value="ECO:0007669"/>
    <property type="project" value="UniProtKB-KW"/>
</dbReference>
<organism evidence="8 9">
    <name type="scientific">Psittacicella hinzii</name>
    <dbReference type="NCBI Taxonomy" id="2028575"/>
    <lineage>
        <taxon>Bacteria</taxon>
        <taxon>Pseudomonadati</taxon>
        <taxon>Pseudomonadota</taxon>
        <taxon>Gammaproteobacteria</taxon>
        <taxon>Pasteurellales</taxon>
        <taxon>Psittacicellaceae</taxon>
        <taxon>Psittacicella</taxon>
    </lineage>
</organism>
<dbReference type="InterPro" id="IPR051018">
    <property type="entry name" value="Bacteriophage_GH24"/>
</dbReference>
<dbReference type="InterPro" id="IPR023346">
    <property type="entry name" value="Lysozyme-like_dom_sf"/>
</dbReference>
<dbReference type="InterPro" id="IPR034690">
    <property type="entry name" value="Endolysin_T4_type"/>
</dbReference>
<evidence type="ECO:0000256" key="4">
    <source>
        <dbReference type="ARBA" id="ARBA00022801"/>
    </source>
</evidence>
<dbReference type="Proteomes" id="UP000265916">
    <property type="component" value="Unassembled WGS sequence"/>
</dbReference>
<keyword evidence="6 7" id="KW-0326">Glycosidase</keyword>
<evidence type="ECO:0000256" key="5">
    <source>
        <dbReference type="ARBA" id="ARBA00023200"/>
    </source>
</evidence>
<dbReference type="GO" id="GO:0009253">
    <property type="term" value="P:peptidoglycan catabolic process"/>
    <property type="evidence" value="ECO:0007669"/>
    <property type="project" value="InterPro"/>
</dbReference>
<comment type="catalytic activity">
    <reaction evidence="1 7">
        <text>Hydrolysis of (1-&gt;4)-beta-linkages between N-acetylmuramic acid and N-acetyl-D-glucosamine residues in a peptidoglycan and between N-acetyl-D-glucosamine residues in chitodextrins.</text>
        <dbReference type="EC" id="3.2.1.17"/>
    </reaction>
</comment>
<dbReference type="GO" id="GO:0003796">
    <property type="term" value="F:lysozyme activity"/>
    <property type="evidence" value="ECO:0007669"/>
    <property type="project" value="UniProtKB-EC"/>
</dbReference>
<keyword evidence="9" id="KW-1185">Reference proteome</keyword>
<evidence type="ECO:0000313" key="9">
    <source>
        <dbReference type="Proteomes" id="UP000265916"/>
    </source>
</evidence>
<dbReference type="GO" id="GO:0042742">
    <property type="term" value="P:defense response to bacterium"/>
    <property type="evidence" value="ECO:0007669"/>
    <property type="project" value="UniProtKB-KW"/>
</dbReference>
<dbReference type="GO" id="GO:0016998">
    <property type="term" value="P:cell wall macromolecule catabolic process"/>
    <property type="evidence" value="ECO:0007669"/>
    <property type="project" value="InterPro"/>
</dbReference>
<comment type="similarity">
    <text evidence="7">Belongs to the glycosyl hydrolase 24 family.</text>
</comment>